<dbReference type="AlphaFoldDB" id="A0A8H9GM58"/>
<organism evidence="2 3">
    <name type="scientific">Deinococcus arenae</name>
    <dbReference type="NCBI Taxonomy" id="1452751"/>
    <lineage>
        <taxon>Bacteria</taxon>
        <taxon>Thermotogati</taxon>
        <taxon>Deinococcota</taxon>
        <taxon>Deinococci</taxon>
        <taxon>Deinococcales</taxon>
        <taxon>Deinococcaceae</taxon>
        <taxon>Deinococcus</taxon>
    </lineage>
</organism>
<dbReference type="Proteomes" id="UP000600547">
    <property type="component" value="Unassembled WGS sequence"/>
</dbReference>
<feature type="region of interest" description="Disordered" evidence="1">
    <location>
        <begin position="1"/>
        <end position="22"/>
    </location>
</feature>
<accession>A0A8H9GM58</accession>
<reference evidence="3" key="1">
    <citation type="journal article" date="2019" name="Int. J. Syst. Evol. Microbiol.">
        <title>The Global Catalogue of Microorganisms (GCM) 10K type strain sequencing project: providing services to taxonomists for standard genome sequencing and annotation.</title>
        <authorList>
            <consortium name="The Broad Institute Genomics Platform"/>
            <consortium name="The Broad Institute Genome Sequencing Center for Infectious Disease"/>
            <person name="Wu L."/>
            <person name="Ma J."/>
        </authorList>
    </citation>
    <scope>NUCLEOTIDE SEQUENCE [LARGE SCALE GENOMIC DNA]</scope>
    <source>
        <strain evidence="3">JCM 31047</strain>
    </source>
</reference>
<evidence type="ECO:0000256" key="1">
    <source>
        <dbReference type="SAM" id="MobiDB-lite"/>
    </source>
</evidence>
<dbReference type="EMBL" id="BMQG01000001">
    <property type="protein sequence ID" value="GGM31053.1"/>
    <property type="molecule type" value="Genomic_DNA"/>
</dbReference>
<comment type="caution">
    <text evidence="2">The sequence shown here is derived from an EMBL/GenBank/DDBJ whole genome shotgun (WGS) entry which is preliminary data.</text>
</comment>
<sequence>MMTVLTSWPTRPAPYPPPAHTSAAQANKYCLAFQPDNELPWTAYQDLGPVQVYKERGTSGKLDNRSS</sequence>
<protein>
    <submittedName>
        <fullName evidence="2">Uncharacterized protein</fullName>
    </submittedName>
</protein>
<gene>
    <name evidence="2" type="ORF">GCM10008956_03960</name>
</gene>
<evidence type="ECO:0000313" key="3">
    <source>
        <dbReference type="Proteomes" id="UP000600547"/>
    </source>
</evidence>
<proteinExistence type="predicted"/>
<name>A0A8H9GM58_9DEIO</name>
<evidence type="ECO:0000313" key="2">
    <source>
        <dbReference type="EMBL" id="GGM31053.1"/>
    </source>
</evidence>
<keyword evidence="3" id="KW-1185">Reference proteome</keyword>